<dbReference type="OrthoDB" id="75801at2759"/>
<keyword evidence="3" id="KW-1185">Reference proteome</keyword>
<dbReference type="Proteomes" id="UP000230750">
    <property type="component" value="Unassembled WGS sequence"/>
</dbReference>
<reference evidence="2 3" key="1">
    <citation type="journal article" date="2017" name="PLoS Biol.">
        <title>The sea cucumber genome provides insights into morphological evolution and visceral regeneration.</title>
        <authorList>
            <person name="Zhang X."/>
            <person name="Sun L."/>
            <person name="Yuan J."/>
            <person name="Sun Y."/>
            <person name="Gao Y."/>
            <person name="Zhang L."/>
            <person name="Li S."/>
            <person name="Dai H."/>
            <person name="Hamel J.F."/>
            <person name="Liu C."/>
            <person name="Yu Y."/>
            <person name="Liu S."/>
            <person name="Lin W."/>
            <person name="Guo K."/>
            <person name="Jin S."/>
            <person name="Xu P."/>
            <person name="Storey K.B."/>
            <person name="Huan P."/>
            <person name="Zhang T."/>
            <person name="Zhou Y."/>
            <person name="Zhang J."/>
            <person name="Lin C."/>
            <person name="Li X."/>
            <person name="Xing L."/>
            <person name="Huo D."/>
            <person name="Sun M."/>
            <person name="Wang L."/>
            <person name="Mercier A."/>
            <person name="Li F."/>
            <person name="Yang H."/>
            <person name="Xiang J."/>
        </authorList>
    </citation>
    <scope>NUCLEOTIDE SEQUENCE [LARGE SCALE GENOMIC DNA]</scope>
    <source>
        <strain evidence="2">Shaxun</strain>
        <tissue evidence="2">Muscle</tissue>
    </source>
</reference>
<feature type="coiled-coil region" evidence="1">
    <location>
        <begin position="67"/>
        <end position="141"/>
    </location>
</feature>
<gene>
    <name evidence="2" type="ORF">BSL78_11578</name>
</gene>
<keyword evidence="1" id="KW-0175">Coiled coil</keyword>
<protein>
    <submittedName>
        <fullName evidence="2">Uncharacterized protein</fullName>
    </submittedName>
</protein>
<evidence type="ECO:0000313" key="3">
    <source>
        <dbReference type="Proteomes" id="UP000230750"/>
    </source>
</evidence>
<sequence length="303" mass="35091">MATSSSGRDKLGSLTKTTIKRSFDYKMCKKVAELTQVVHMLFTKSHEKDLELDLTRKAYEEEITNVVKDGESRIKKMELSLAEQKRRNDIKCSQITLQHEKKLESCMKEYTSKISDLDKEISSLTKQIVSLREELKTYNLSNVKPKSDDNNTSCNVRRASVKLTPVIMLNQYYVNINGNTSNNSNTKQVVEEKHGANSKSSEGYLKQISELEDITRGKDLKIQNLQQLQSTAEEETLKLRDRLLEVELKKEDIVKKFMESEKFRTNQQERIKVLEKELKGQQKRYRSFSLGLEQEADNLLHQS</sequence>
<evidence type="ECO:0000256" key="1">
    <source>
        <dbReference type="SAM" id="Coils"/>
    </source>
</evidence>
<proteinExistence type="predicted"/>
<feature type="coiled-coil region" evidence="1">
    <location>
        <begin position="222"/>
        <end position="284"/>
    </location>
</feature>
<name>A0A2G8KU76_STIJA</name>
<dbReference type="EMBL" id="MRZV01000367">
    <property type="protein sequence ID" value="PIK51551.1"/>
    <property type="molecule type" value="Genomic_DNA"/>
</dbReference>
<dbReference type="AlphaFoldDB" id="A0A2G8KU76"/>
<evidence type="ECO:0000313" key="2">
    <source>
        <dbReference type="EMBL" id="PIK51551.1"/>
    </source>
</evidence>
<accession>A0A2G8KU76</accession>
<organism evidence="2 3">
    <name type="scientific">Stichopus japonicus</name>
    <name type="common">Sea cucumber</name>
    <dbReference type="NCBI Taxonomy" id="307972"/>
    <lineage>
        <taxon>Eukaryota</taxon>
        <taxon>Metazoa</taxon>
        <taxon>Echinodermata</taxon>
        <taxon>Eleutherozoa</taxon>
        <taxon>Echinozoa</taxon>
        <taxon>Holothuroidea</taxon>
        <taxon>Aspidochirotacea</taxon>
        <taxon>Aspidochirotida</taxon>
        <taxon>Stichopodidae</taxon>
        <taxon>Apostichopus</taxon>
    </lineage>
</organism>
<comment type="caution">
    <text evidence="2">The sequence shown here is derived from an EMBL/GenBank/DDBJ whole genome shotgun (WGS) entry which is preliminary data.</text>
</comment>